<evidence type="ECO:0000313" key="12">
    <source>
        <dbReference type="Proteomes" id="UP000680132"/>
    </source>
</evidence>
<organism evidence="11 12">
    <name type="scientific">Microbacterium stercoris</name>
    <dbReference type="NCBI Taxonomy" id="2820289"/>
    <lineage>
        <taxon>Bacteria</taxon>
        <taxon>Bacillati</taxon>
        <taxon>Actinomycetota</taxon>
        <taxon>Actinomycetes</taxon>
        <taxon>Micrococcales</taxon>
        <taxon>Microbacteriaceae</taxon>
        <taxon>Microbacterium</taxon>
    </lineage>
</organism>
<protein>
    <recommendedName>
        <fullName evidence="10">Fluoride-specific ion channel FluC</fullName>
    </recommendedName>
</protein>
<keyword evidence="5 10" id="KW-0472">Membrane</keyword>
<evidence type="ECO:0000256" key="7">
    <source>
        <dbReference type="ARBA" id="ARBA00035120"/>
    </source>
</evidence>
<dbReference type="HAMAP" id="MF_00454">
    <property type="entry name" value="FluC"/>
    <property type="match status" value="1"/>
</dbReference>
<accession>A0A939QQP0</accession>
<evidence type="ECO:0000256" key="3">
    <source>
        <dbReference type="ARBA" id="ARBA00022692"/>
    </source>
</evidence>
<comment type="catalytic activity">
    <reaction evidence="8">
        <text>fluoride(in) = fluoride(out)</text>
        <dbReference type="Rhea" id="RHEA:76159"/>
        <dbReference type="ChEBI" id="CHEBI:17051"/>
    </reaction>
    <physiologicalReaction direction="left-to-right" evidence="8">
        <dbReference type="Rhea" id="RHEA:76160"/>
    </physiologicalReaction>
</comment>
<keyword evidence="6 10" id="KW-0407">Ion channel</keyword>
<dbReference type="Pfam" id="PF02537">
    <property type="entry name" value="CRCB"/>
    <property type="match status" value="1"/>
</dbReference>
<feature type="binding site" evidence="10">
    <location>
        <position position="78"/>
    </location>
    <ligand>
        <name>Na(+)</name>
        <dbReference type="ChEBI" id="CHEBI:29101"/>
        <note>structural</note>
    </ligand>
</feature>
<evidence type="ECO:0000256" key="10">
    <source>
        <dbReference type="HAMAP-Rule" id="MF_00454"/>
    </source>
</evidence>
<feature type="transmembrane region" description="Helical" evidence="10">
    <location>
        <begin position="96"/>
        <end position="121"/>
    </location>
</feature>
<keyword evidence="12" id="KW-1185">Reference proteome</keyword>
<comment type="subcellular location">
    <subcellularLocation>
        <location evidence="1 10">Cell membrane</location>
        <topology evidence="1 10">Multi-pass membrane protein</topology>
    </subcellularLocation>
</comment>
<dbReference type="EMBL" id="JAGFOA010000002">
    <property type="protein sequence ID" value="MBO3662891.1"/>
    <property type="molecule type" value="Genomic_DNA"/>
</dbReference>
<evidence type="ECO:0000256" key="1">
    <source>
        <dbReference type="ARBA" id="ARBA00004651"/>
    </source>
</evidence>
<keyword evidence="3 10" id="KW-0812">Transmembrane</keyword>
<dbReference type="AlphaFoldDB" id="A0A939QQP0"/>
<gene>
    <name evidence="10" type="primary">fluC</name>
    <name evidence="10" type="synonym">crcB</name>
    <name evidence="11" type="ORF">J5V96_05105</name>
</gene>
<reference evidence="11" key="1">
    <citation type="submission" date="2021-03" db="EMBL/GenBank/DDBJ databases">
        <title>Microbacterium sp. nov., a novel actinobacterium isolated from cow dung.</title>
        <authorList>
            <person name="Zhang L."/>
        </authorList>
    </citation>
    <scope>NUCLEOTIDE SEQUENCE</scope>
    <source>
        <strain evidence="11">NEAU-LLB</strain>
    </source>
</reference>
<feature type="transmembrane region" description="Helical" evidence="10">
    <location>
        <begin position="34"/>
        <end position="58"/>
    </location>
</feature>
<evidence type="ECO:0000256" key="2">
    <source>
        <dbReference type="ARBA" id="ARBA00022475"/>
    </source>
</evidence>
<dbReference type="GO" id="GO:0046872">
    <property type="term" value="F:metal ion binding"/>
    <property type="evidence" value="ECO:0007669"/>
    <property type="project" value="UniProtKB-KW"/>
</dbReference>
<proteinExistence type="inferred from homology"/>
<comment type="activity regulation">
    <text evidence="10">Na(+) is not transported, but it plays an essential structural role and its presence is essential for fluoride channel function.</text>
</comment>
<keyword evidence="10" id="KW-0813">Transport</keyword>
<keyword evidence="4 10" id="KW-1133">Transmembrane helix</keyword>
<dbReference type="GO" id="GO:0140114">
    <property type="term" value="P:cellular detoxification of fluoride"/>
    <property type="evidence" value="ECO:0007669"/>
    <property type="project" value="UniProtKB-UniRule"/>
</dbReference>
<feature type="binding site" evidence="10">
    <location>
        <position position="81"/>
    </location>
    <ligand>
        <name>Na(+)</name>
        <dbReference type="ChEBI" id="CHEBI:29101"/>
        <note>structural</note>
    </ligand>
</feature>
<evidence type="ECO:0000256" key="9">
    <source>
        <dbReference type="ARBA" id="ARBA00049940"/>
    </source>
</evidence>
<evidence type="ECO:0000313" key="11">
    <source>
        <dbReference type="EMBL" id="MBO3662891.1"/>
    </source>
</evidence>
<sequence length="135" mass="13486">MRAPIRWGLLPLVFAGGVLGVALRAALTLPMQGGFTFGLLVATIGINAVGSGLLGFLVAGLGDAHPRRRAFLGTGVMGGFTTYSGFAVLLGELAQAGLILYAALFAALALLSAGAGAILGLQAGAKLARRRGIAP</sequence>
<dbReference type="GO" id="GO:0005886">
    <property type="term" value="C:plasma membrane"/>
    <property type="evidence" value="ECO:0007669"/>
    <property type="project" value="UniProtKB-SubCell"/>
</dbReference>
<evidence type="ECO:0000256" key="8">
    <source>
        <dbReference type="ARBA" id="ARBA00035585"/>
    </source>
</evidence>
<evidence type="ECO:0000256" key="6">
    <source>
        <dbReference type="ARBA" id="ARBA00023303"/>
    </source>
</evidence>
<keyword evidence="10" id="KW-0915">Sodium</keyword>
<comment type="caution">
    <text evidence="11">The sequence shown here is derived from an EMBL/GenBank/DDBJ whole genome shotgun (WGS) entry which is preliminary data.</text>
</comment>
<evidence type="ECO:0000256" key="4">
    <source>
        <dbReference type="ARBA" id="ARBA00022989"/>
    </source>
</evidence>
<comment type="similarity">
    <text evidence="7 10">Belongs to the fluoride channel Fluc/FEX (TC 1.A.43) family.</text>
</comment>
<keyword evidence="10" id="KW-0406">Ion transport</keyword>
<dbReference type="RefSeq" id="WP_208502367.1">
    <property type="nucleotide sequence ID" value="NZ_JAGFOA010000002.1"/>
</dbReference>
<keyword evidence="10" id="KW-0479">Metal-binding</keyword>
<keyword evidence="2 10" id="KW-1003">Cell membrane</keyword>
<name>A0A939QQP0_9MICO</name>
<evidence type="ECO:0000256" key="5">
    <source>
        <dbReference type="ARBA" id="ARBA00023136"/>
    </source>
</evidence>
<feature type="transmembrane region" description="Helical" evidence="10">
    <location>
        <begin position="70"/>
        <end position="90"/>
    </location>
</feature>
<dbReference type="Proteomes" id="UP000680132">
    <property type="component" value="Unassembled WGS sequence"/>
</dbReference>
<dbReference type="GO" id="GO:0062054">
    <property type="term" value="F:fluoride channel activity"/>
    <property type="evidence" value="ECO:0007669"/>
    <property type="project" value="UniProtKB-UniRule"/>
</dbReference>
<comment type="function">
    <text evidence="9 10">Fluoride-specific ion channel. Important for reducing fluoride concentration in the cell, thus reducing its toxicity.</text>
</comment>
<dbReference type="InterPro" id="IPR003691">
    <property type="entry name" value="FluC"/>
</dbReference>